<accession>A0ACC2KPV2</accession>
<protein>
    <submittedName>
        <fullName evidence="1">Uncharacterized protein</fullName>
    </submittedName>
</protein>
<gene>
    <name evidence="1" type="ORF">MRB53_031743</name>
</gene>
<evidence type="ECO:0000313" key="2">
    <source>
        <dbReference type="Proteomes" id="UP001234297"/>
    </source>
</evidence>
<evidence type="ECO:0000313" key="1">
    <source>
        <dbReference type="EMBL" id="KAJ8623214.1"/>
    </source>
</evidence>
<comment type="caution">
    <text evidence="1">The sequence shown here is derived from an EMBL/GenBank/DDBJ whole genome shotgun (WGS) entry which is preliminary data.</text>
</comment>
<dbReference type="Proteomes" id="UP001234297">
    <property type="component" value="Chromosome 10"/>
</dbReference>
<sequence length="412" mass="46336">MREGTTVFTSLPLHRRIYTHPLSHLHPCLKTQTLDSSPRQAAMSSRSSRTLYVGNLPGDVRESEVEDLFYKYGPIVDIDLKIPPRPPGYAFVEFEDARDAEDAIRGRDGYPFDGHRLRVELAHGGRGHPSSHDRYSSHNGSGGSRGGGVSRRSDYRVLITGLPSSASWQDLKDHMRRAGDVCFSQVFHDRGGTTGVVDYTNYDDMKYAIRKLDDSEFRNAFSRSYIRVKEYDSKRSLSRSRSRSRSDSKSRSPSRSRSHSRSKSLSKSPKVKGSRRSISRSRSGSDSRSRSGSRPRSLSRKSSKVKAPRHSISRSRSRTVSRSPSPRKSPKVKASRQSISRSRSKSVPRSHSGSKRRSLSRSQSRSRSPSRSPPRKKRVSSTKRRSHSRSLSRSRSPSVKSDRSGSVDSRGR</sequence>
<organism evidence="1 2">
    <name type="scientific">Persea americana</name>
    <name type="common">Avocado</name>
    <dbReference type="NCBI Taxonomy" id="3435"/>
    <lineage>
        <taxon>Eukaryota</taxon>
        <taxon>Viridiplantae</taxon>
        <taxon>Streptophyta</taxon>
        <taxon>Embryophyta</taxon>
        <taxon>Tracheophyta</taxon>
        <taxon>Spermatophyta</taxon>
        <taxon>Magnoliopsida</taxon>
        <taxon>Magnoliidae</taxon>
        <taxon>Laurales</taxon>
        <taxon>Lauraceae</taxon>
        <taxon>Persea</taxon>
    </lineage>
</organism>
<name>A0ACC2KPV2_PERAE</name>
<dbReference type="EMBL" id="CM056818">
    <property type="protein sequence ID" value="KAJ8623214.1"/>
    <property type="molecule type" value="Genomic_DNA"/>
</dbReference>
<reference evidence="1 2" key="1">
    <citation type="journal article" date="2022" name="Hortic Res">
        <title>A haplotype resolved chromosomal level avocado genome allows analysis of novel avocado genes.</title>
        <authorList>
            <person name="Nath O."/>
            <person name="Fletcher S.J."/>
            <person name="Hayward A."/>
            <person name="Shaw L.M."/>
            <person name="Masouleh A.K."/>
            <person name="Furtado A."/>
            <person name="Henry R.J."/>
            <person name="Mitter N."/>
        </authorList>
    </citation>
    <scope>NUCLEOTIDE SEQUENCE [LARGE SCALE GENOMIC DNA]</scope>
    <source>
        <strain evidence="2">cv. Hass</strain>
    </source>
</reference>
<proteinExistence type="predicted"/>
<keyword evidence="2" id="KW-1185">Reference proteome</keyword>